<protein>
    <submittedName>
        <fullName evidence="1">Uncharacterized protein</fullName>
    </submittedName>
</protein>
<dbReference type="Proteomes" id="UP001482620">
    <property type="component" value="Unassembled WGS sequence"/>
</dbReference>
<gene>
    <name evidence="1" type="ORF">ILYODFUR_028079</name>
</gene>
<name>A0ABV0ULH0_9TELE</name>
<accession>A0ABV0ULH0</accession>
<sequence length="108" mass="11616">MNLQLPQESHKPAGLNRTPYSKCRPLGSGVATMTGTTDLRATATGSCINNRGTEHGALGLHTRSLSRNLEKALPEVGVEYVPDRGLHQAFPADLHYTLGFVVVTCLCK</sequence>
<reference evidence="1 2" key="1">
    <citation type="submission" date="2021-06" db="EMBL/GenBank/DDBJ databases">
        <authorList>
            <person name="Palmer J.M."/>
        </authorList>
    </citation>
    <scope>NUCLEOTIDE SEQUENCE [LARGE SCALE GENOMIC DNA]</scope>
    <source>
        <strain evidence="2">if_2019</strain>
        <tissue evidence="1">Muscle</tissue>
    </source>
</reference>
<evidence type="ECO:0000313" key="2">
    <source>
        <dbReference type="Proteomes" id="UP001482620"/>
    </source>
</evidence>
<keyword evidence="2" id="KW-1185">Reference proteome</keyword>
<evidence type="ECO:0000313" key="1">
    <source>
        <dbReference type="EMBL" id="MEQ2245442.1"/>
    </source>
</evidence>
<proteinExistence type="predicted"/>
<comment type="caution">
    <text evidence="1">The sequence shown here is derived from an EMBL/GenBank/DDBJ whole genome shotgun (WGS) entry which is preliminary data.</text>
</comment>
<organism evidence="1 2">
    <name type="scientific">Ilyodon furcidens</name>
    <name type="common">goldbreast splitfin</name>
    <dbReference type="NCBI Taxonomy" id="33524"/>
    <lineage>
        <taxon>Eukaryota</taxon>
        <taxon>Metazoa</taxon>
        <taxon>Chordata</taxon>
        <taxon>Craniata</taxon>
        <taxon>Vertebrata</taxon>
        <taxon>Euteleostomi</taxon>
        <taxon>Actinopterygii</taxon>
        <taxon>Neopterygii</taxon>
        <taxon>Teleostei</taxon>
        <taxon>Neoteleostei</taxon>
        <taxon>Acanthomorphata</taxon>
        <taxon>Ovalentaria</taxon>
        <taxon>Atherinomorphae</taxon>
        <taxon>Cyprinodontiformes</taxon>
        <taxon>Goodeidae</taxon>
        <taxon>Ilyodon</taxon>
    </lineage>
</organism>
<dbReference type="EMBL" id="JAHRIQ010073293">
    <property type="protein sequence ID" value="MEQ2245442.1"/>
    <property type="molecule type" value="Genomic_DNA"/>
</dbReference>